<keyword evidence="11 16" id="KW-0067">ATP-binding</keyword>
<comment type="caution">
    <text evidence="17">The sequence shown here is derived from an EMBL/GenBank/DDBJ whole genome shotgun (WGS) entry which is preliminary data.</text>
</comment>
<feature type="binding site" evidence="16">
    <location>
        <position position="123"/>
    </location>
    <ligand>
        <name>ATP</name>
        <dbReference type="ChEBI" id="CHEBI:30616"/>
    </ligand>
</feature>
<keyword evidence="7 16" id="KW-0963">Cytoplasm</keyword>
<evidence type="ECO:0000256" key="11">
    <source>
        <dbReference type="ARBA" id="ARBA00022840"/>
    </source>
</evidence>
<sequence length="242" mass="25365">MRLLCDLGNTRIKWAWAEGATLSGFGSGDYSGVEAYTTRLTGSVRPTMIAAISVARHRNEAFVRFCEEQWALAPQWYPSLREGFGVSSLYEPPETLGADRFAALAGARARFPGQAVCVADCGTAITVDALDGDGVFQGGAILPGLSAAACALRLIAPRLTGSPGDRFYAAYGRTTQDAVGGGLMLGAAGAIERLFRDQGAVLGHDARLVLTGGDAARLAPYLSTPFEHVAHLTLEGLAVMVS</sequence>
<comment type="catalytic activity">
    <reaction evidence="1 16">
        <text>(R)-pantothenate + ATP = (R)-4'-phosphopantothenate + ADP + H(+)</text>
        <dbReference type="Rhea" id="RHEA:16373"/>
        <dbReference type="ChEBI" id="CHEBI:10986"/>
        <dbReference type="ChEBI" id="CHEBI:15378"/>
        <dbReference type="ChEBI" id="CHEBI:29032"/>
        <dbReference type="ChEBI" id="CHEBI:30616"/>
        <dbReference type="ChEBI" id="CHEBI:456216"/>
        <dbReference type="EC" id="2.7.1.33"/>
    </reaction>
</comment>
<feature type="binding site" evidence="16">
    <location>
        <position position="90"/>
    </location>
    <ligand>
        <name>substrate</name>
    </ligand>
</feature>
<dbReference type="RefSeq" id="WP_065971711.1">
    <property type="nucleotide sequence ID" value="NZ_CP080624.1"/>
</dbReference>
<comment type="pathway">
    <text evidence="4 16">Cofactor biosynthesis; coenzyme A biosynthesis; CoA from (R)-pantothenate: step 1/5.</text>
</comment>
<dbReference type="AlphaFoldDB" id="A0A1C2FZ87"/>
<evidence type="ECO:0000313" key="18">
    <source>
        <dbReference type="Proteomes" id="UP000253250"/>
    </source>
</evidence>
<dbReference type="GO" id="GO:0004594">
    <property type="term" value="F:pantothenate kinase activity"/>
    <property type="evidence" value="ECO:0007669"/>
    <property type="project" value="UniProtKB-UniRule"/>
</dbReference>
<keyword evidence="16" id="KW-0479">Metal-binding</keyword>
<comment type="cofactor">
    <cofactor evidence="2">
        <name>K(+)</name>
        <dbReference type="ChEBI" id="CHEBI:29103"/>
    </cofactor>
</comment>
<comment type="function">
    <text evidence="16">Catalyzes the phosphorylation of pantothenate (Pan), the first step in CoA biosynthesis.</text>
</comment>
<dbReference type="GO" id="GO:0005524">
    <property type="term" value="F:ATP binding"/>
    <property type="evidence" value="ECO:0007669"/>
    <property type="project" value="UniProtKB-UniRule"/>
</dbReference>
<dbReference type="GO" id="GO:0005737">
    <property type="term" value="C:cytoplasm"/>
    <property type="evidence" value="ECO:0007669"/>
    <property type="project" value="UniProtKB-SubCell"/>
</dbReference>
<dbReference type="GO" id="GO:0015937">
    <property type="term" value="P:coenzyme A biosynthetic process"/>
    <property type="evidence" value="ECO:0007669"/>
    <property type="project" value="UniProtKB-UniRule"/>
</dbReference>
<gene>
    <name evidence="16" type="primary">coaX</name>
    <name evidence="17" type="ORF">C4900_02665</name>
</gene>
<dbReference type="Pfam" id="PF03309">
    <property type="entry name" value="Pan_kinase"/>
    <property type="match status" value="1"/>
</dbReference>
<dbReference type="Proteomes" id="UP000253250">
    <property type="component" value="Unassembled WGS sequence"/>
</dbReference>
<dbReference type="OrthoDB" id="9781305at2"/>
<dbReference type="GO" id="GO:0046872">
    <property type="term" value="F:metal ion binding"/>
    <property type="evidence" value="ECO:0007669"/>
    <property type="project" value="UniProtKB-KW"/>
</dbReference>
<keyword evidence="8 16" id="KW-0808">Transferase</keyword>
<dbReference type="NCBIfam" id="TIGR00671">
    <property type="entry name" value="baf"/>
    <property type="match status" value="1"/>
</dbReference>
<proteinExistence type="inferred from homology"/>
<dbReference type="PANTHER" id="PTHR34265:SF1">
    <property type="entry name" value="TYPE III PANTOTHENATE KINASE"/>
    <property type="match status" value="1"/>
</dbReference>
<reference evidence="17 18" key="1">
    <citation type="submission" date="2018-02" db="EMBL/GenBank/DDBJ databases">
        <title>Insights into the biology of acidophilic members of the Acidiferrobacteraceae family derived from comparative genomic analyses.</title>
        <authorList>
            <person name="Issotta F."/>
            <person name="Thyssen C."/>
            <person name="Mena C."/>
            <person name="Moya A."/>
            <person name="Bellenberg S."/>
            <person name="Sproer C."/>
            <person name="Covarrubias P.C."/>
            <person name="Sand W."/>
            <person name="Quatrini R."/>
            <person name="Vera M."/>
        </authorList>
    </citation>
    <scope>NUCLEOTIDE SEQUENCE [LARGE SCALE GENOMIC DNA]</scope>
    <source>
        <strain evidence="18">m-1</strain>
    </source>
</reference>
<dbReference type="InterPro" id="IPR043129">
    <property type="entry name" value="ATPase_NBD"/>
</dbReference>
<evidence type="ECO:0000256" key="13">
    <source>
        <dbReference type="ARBA" id="ARBA00022993"/>
    </source>
</evidence>
<dbReference type="EMBL" id="PSYR01000001">
    <property type="protein sequence ID" value="RCN58693.1"/>
    <property type="molecule type" value="Genomic_DNA"/>
</dbReference>
<evidence type="ECO:0000256" key="9">
    <source>
        <dbReference type="ARBA" id="ARBA00022741"/>
    </source>
</evidence>
<evidence type="ECO:0000256" key="8">
    <source>
        <dbReference type="ARBA" id="ARBA00022679"/>
    </source>
</evidence>
<evidence type="ECO:0000256" key="3">
    <source>
        <dbReference type="ARBA" id="ARBA00004496"/>
    </source>
</evidence>
<evidence type="ECO:0000256" key="15">
    <source>
        <dbReference type="ARBA" id="ARBA00040883"/>
    </source>
</evidence>
<feature type="binding site" evidence="16">
    <location>
        <begin position="6"/>
        <end position="13"/>
    </location>
    <ligand>
        <name>ATP</name>
        <dbReference type="ChEBI" id="CHEBI:30616"/>
    </ligand>
</feature>
<evidence type="ECO:0000256" key="2">
    <source>
        <dbReference type="ARBA" id="ARBA00001958"/>
    </source>
</evidence>
<keyword evidence="18" id="KW-1185">Reference proteome</keyword>
<dbReference type="SUPFAM" id="SSF53067">
    <property type="entry name" value="Actin-like ATPase domain"/>
    <property type="match status" value="2"/>
</dbReference>
<dbReference type="CDD" id="cd24015">
    <property type="entry name" value="ASKHA_NBD_PanK-III"/>
    <property type="match status" value="1"/>
</dbReference>
<feature type="binding site" evidence="16">
    <location>
        <position position="120"/>
    </location>
    <ligand>
        <name>K(+)</name>
        <dbReference type="ChEBI" id="CHEBI:29103"/>
    </ligand>
</feature>
<evidence type="ECO:0000256" key="7">
    <source>
        <dbReference type="ARBA" id="ARBA00022490"/>
    </source>
</evidence>
<comment type="similarity">
    <text evidence="14 16">Belongs to the type III pantothenate kinase family.</text>
</comment>
<keyword evidence="13 16" id="KW-0173">Coenzyme A biosynthesis</keyword>
<feature type="active site" description="Proton acceptor" evidence="16">
    <location>
        <position position="99"/>
    </location>
</feature>
<evidence type="ECO:0000256" key="16">
    <source>
        <dbReference type="HAMAP-Rule" id="MF_01274"/>
    </source>
</evidence>
<organism evidence="17 18">
    <name type="scientific">Acidiferrobacter thiooxydans</name>
    <dbReference type="NCBI Taxonomy" id="163359"/>
    <lineage>
        <taxon>Bacteria</taxon>
        <taxon>Pseudomonadati</taxon>
        <taxon>Pseudomonadota</taxon>
        <taxon>Gammaproteobacteria</taxon>
        <taxon>Acidiferrobacterales</taxon>
        <taxon>Acidiferrobacteraceae</taxon>
        <taxon>Acidiferrobacter</taxon>
    </lineage>
</organism>
<dbReference type="STRING" id="163359.A9R16_02330"/>
<comment type="cofactor">
    <cofactor evidence="16">
        <name>NH4(+)</name>
        <dbReference type="ChEBI" id="CHEBI:28938"/>
    </cofactor>
    <cofactor evidence="16">
        <name>K(+)</name>
        <dbReference type="ChEBI" id="CHEBI:29103"/>
    </cofactor>
    <text evidence="16">A monovalent cation. Ammonium or potassium.</text>
</comment>
<comment type="subunit">
    <text evidence="5 16">Homodimer.</text>
</comment>
<dbReference type="UniPathway" id="UPA00241">
    <property type="reaction ID" value="UER00352"/>
</dbReference>
<evidence type="ECO:0000256" key="4">
    <source>
        <dbReference type="ARBA" id="ARBA00005225"/>
    </source>
</evidence>
<evidence type="ECO:0000256" key="14">
    <source>
        <dbReference type="ARBA" id="ARBA00038036"/>
    </source>
</evidence>
<accession>A0A1C2FZ87</accession>
<dbReference type="EC" id="2.7.1.33" evidence="6 16"/>
<dbReference type="Gene3D" id="3.30.420.40">
    <property type="match status" value="2"/>
</dbReference>
<evidence type="ECO:0000256" key="6">
    <source>
        <dbReference type="ARBA" id="ARBA00012102"/>
    </source>
</evidence>
<evidence type="ECO:0000256" key="5">
    <source>
        <dbReference type="ARBA" id="ARBA00011738"/>
    </source>
</evidence>
<dbReference type="HAMAP" id="MF_01274">
    <property type="entry name" value="Pantothen_kinase_3"/>
    <property type="match status" value="1"/>
</dbReference>
<keyword evidence="10 16" id="KW-0418">Kinase</keyword>
<keyword evidence="9 16" id="KW-0547">Nucleotide-binding</keyword>
<name>A0A1C2FZ87_9GAMM</name>
<keyword evidence="12 16" id="KW-0630">Potassium</keyword>
<evidence type="ECO:0000256" key="12">
    <source>
        <dbReference type="ARBA" id="ARBA00022958"/>
    </source>
</evidence>
<dbReference type="PANTHER" id="PTHR34265">
    <property type="entry name" value="TYPE III PANTOTHENATE KINASE"/>
    <property type="match status" value="1"/>
</dbReference>
<comment type="subcellular location">
    <subcellularLocation>
        <location evidence="3 16">Cytoplasm</location>
    </subcellularLocation>
</comment>
<evidence type="ECO:0000256" key="10">
    <source>
        <dbReference type="ARBA" id="ARBA00022777"/>
    </source>
</evidence>
<feature type="binding site" evidence="16">
    <location>
        <position position="175"/>
    </location>
    <ligand>
        <name>substrate</name>
    </ligand>
</feature>
<feature type="binding site" evidence="16">
    <location>
        <begin position="97"/>
        <end position="100"/>
    </location>
    <ligand>
        <name>substrate</name>
    </ligand>
</feature>
<evidence type="ECO:0000313" key="17">
    <source>
        <dbReference type="EMBL" id="RCN58693.1"/>
    </source>
</evidence>
<protein>
    <recommendedName>
        <fullName evidence="15 16">Type III pantothenate kinase</fullName>
        <ecNumber evidence="6 16">2.7.1.33</ecNumber>
    </recommendedName>
    <alternativeName>
        <fullName evidence="16">PanK-III</fullName>
    </alternativeName>
    <alternativeName>
        <fullName evidence="16">Pantothenic acid kinase</fullName>
    </alternativeName>
</protein>
<dbReference type="InterPro" id="IPR004619">
    <property type="entry name" value="Type_III_PanK"/>
</dbReference>
<evidence type="ECO:0000256" key="1">
    <source>
        <dbReference type="ARBA" id="ARBA00001206"/>
    </source>
</evidence>